<dbReference type="SUPFAM" id="SSF55729">
    <property type="entry name" value="Acyl-CoA N-acyltransferases (Nat)"/>
    <property type="match status" value="1"/>
</dbReference>
<evidence type="ECO:0000259" key="3">
    <source>
        <dbReference type="PROSITE" id="PS51186"/>
    </source>
</evidence>
<feature type="domain" description="N-acetyltransferase" evidence="3">
    <location>
        <begin position="1"/>
        <end position="166"/>
    </location>
</feature>
<accession>A0A5D0CQP6</accession>
<evidence type="ECO:0000313" key="5">
    <source>
        <dbReference type="Proteomes" id="UP000325218"/>
    </source>
</evidence>
<sequence length="167" mass="19211">MKFRQVTEADAEAYLELRRRLDRETEFMLLQPDERVTTLEQERNRLVSLLEQGTSMIFAAEAEGRWIGYLGAFGSNYKRNKHTVSLVLGILQSYSGRGVGARLFAELNDWAAERGIHRLELTVMAHNEAAIALYKKCGFEVEGIRKHAIRLGDRYIDEFYMAKLLPL</sequence>
<evidence type="ECO:0000256" key="2">
    <source>
        <dbReference type="ARBA" id="ARBA00023315"/>
    </source>
</evidence>
<comment type="caution">
    <text evidence="4">The sequence shown here is derived from an EMBL/GenBank/DDBJ whole genome shotgun (WGS) entry which is preliminary data.</text>
</comment>
<dbReference type="OrthoDB" id="948250at2"/>
<dbReference type="PROSITE" id="PS51186">
    <property type="entry name" value="GNAT"/>
    <property type="match status" value="1"/>
</dbReference>
<dbReference type="CDD" id="cd04301">
    <property type="entry name" value="NAT_SF"/>
    <property type="match status" value="1"/>
</dbReference>
<reference evidence="4 5" key="1">
    <citation type="submission" date="2019-08" db="EMBL/GenBank/DDBJ databases">
        <title>Genome sequencing of Paenibacillus faecis DSM 23593(T).</title>
        <authorList>
            <person name="Kook J.-K."/>
            <person name="Park S.-N."/>
            <person name="Lim Y.K."/>
        </authorList>
    </citation>
    <scope>NUCLEOTIDE SEQUENCE [LARGE SCALE GENOMIC DNA]</scope>
    <source>
        <strain evidence="4 5">DSM 23593</strain>
    </source>
</reference>
<dbReference type="GO" id="GO:0016747">
    <property type="term" value="F:acyltransferase activity, transferring groups other than amino-acyl groups"/>
    <property type="evidence" value="ECO:0007669"/>
    <property type="project" value="InterPro"/>
</dbReference>
<keyword evidence="5" id="KW-1185">Reference proteome</keyword>
<dbReference type="AlphaFoldDB" id="A0A5D0CQP6"/>
<dbReference type="InterPro" id="IPR016181">
    <property type="entry name" value="Acyl_CoA_acyltransferase"/>
</dbReference>
<dbReference type="PANTHER" id="PTHR43877:SF2">
    <property type="entry name" value="AMINOALKYLPHOSPHONATE N-ACETYLTRANSFERASE-RELATED"/>
    <property type="match status" value="1"/>
</dbReference>
<protein>
    <submittedName>
        <fullName evidence="4">GNAT family N-acetyltransferase</fullName>
    </submittedName>
</protein>
<proteinExistence type="predicted"/>
<keyword evidence="2" id="KW-0012">Acyltransferase</keyword>
<keyword evidence="1 4" id="KW-0808">Transferase</keyword>
<dbReference type="InterPro" id="IPR000182">
    <property type="entry name" value="GNAT_dom"/>
</dbReference>
<gene>
    <name evidence="4" type="ORF">FRY98_24080</name>
</gene>
<dbReference type="Gene3D" id="3.40.630.30">
    <property type="match status" value="1"/>
</dbReference>
<organism evidence="4 5">
    <name type="scientific">Paenibacillus faecis</name>
    <dbReference type="NCBI Taxonomy" id="862114"/>
    <lineage>
        <taxon>Bacteria</taxon>
        <taxon>Bacillati</taxon>
        <taxon>Bacillota</taxon>
        <taxon>Bacilli</taxon>
        <taxon>Bacillales</taxon>
        <taxon>Paenibacillaceae</taxon>
        <taxon>Paenibacillus</taxon>
    </lineage>
</organism>
<dbReference type="InterPro" id="IPR050832">
    <property type="entry name" value="Bact_Acetyltransf"/>
</dbReference>
<dbReference type="PANTHER" id="PTHR43877">
    <property type="entry name" value="AMINOALKYLPHOSPHONATE N-ACETYLTRANSFERASE-RELATED-RELATED"/>
    <property type="match status" value="1"/>
</dbReference>
<dbReference type="EMBL" id="VSDO01000005">
    <property type="protein sequence ID" value="TYA11097.1"/>
    <property type="molecule type" value="Genomic_DNA"/>
</dbReference>
<dbReference type="Pfam" id="PF00583">
    <property type="entry name" value="Acetyltransf_1"/>
    <property type="match status" value="1"/>
</dbReference>
<dbReference type="Proteomes" id="UP000325218">
    <property type="component" value="Unassembled WGS sequence"/>
</dbReference>
<name>A0A5D0CQP6_9BACL</name>
<evidence type="ECO:0000256" key="1">
    <source>
        <dbReference type="ARBA" id="ARBA00022679"/>
    </source>
</evidence>
<evidence type="ECO:0000313" key="4">
    <source>
        <dbReference type="EMBL" id="TYA11097.1"/>
    </source>
</evidence>